<reference evidence="3" key="1">
    <citation type="submission" date="2023-06" db="EMBL/GenBank/DDBJ databases">
        <authorList>
            <person name="Jiang Y."/>
            <person name="Liu Q."/>
        </authorList>
    </citation>
    <scope>NUCLEOTIDE SEQUENCE</scope>
    <source>
        <strain evidence="3">CGMCC 1.12090</strain>
    </source>
</reference>
<dbReference type="PRINTS" id="PR01790">
    <property type="entry name" value="SMP30FAMILY"/>
</dbReference>
<proteinExistence type="inferred from homology"/>
<feature type="domain" description="SMP-30/Gluconolactonase/LRE-like region" evidence="2">
    <location>
        <begin position="13"/>
        <end position="255"/>
    </location>
</feature>
<organism evidence="3 4">
    <name type="scientific">Variovorax ginsengisoli</name>
    <dbReference type="NCBI Taxonomy" id="363844"/>
    <lineage>
        <taxon>Bacteria</taxon>
        <taxon>Pseudomonadati</taxon>
        <taxon>Pseudomonadota</taxon>
        <taxon>Betaproteobacteria</taxon>
        <taxon>Burkholderiales</taxon>
        <taxon>Comamonadaceae</taxon>
        <taxon>Variovorax</taxon>
    </lineage>
</organism>
<dbReference type="InterPro" id="IPR005511">
    <property type="entry name" value="SMP-30"/>
</dbReference>
<gene>
    <name evidence="3" type="ORF">Q2T77_32910</name>
</gene>
<dbReference type="PANTHER" id="PTHR10907">
    <property type="entry name" value="REGUCALCIN"/>
    <property type="match status" value="1"/>
</dbReference>
<dbReference type="PANTHER" id="PTHR10907:SF47">
    <property type="entry name" value="REGUCALCIN"/>
    <property type="match status" value="1"/>
</dbReference>
<dbReference type="Pfam" id="PF08450">
    <property type="entry name" value="SGL"/>
    <property type="match status" value="1"/>
</dbReference>
<protein>
    <submittedName>
        <fullName evidence="3">SMP-30/gluconolactonase/LRE family protein</fullName>
        <ecNumber evidence="3">3.1.1.99</ecNumber>
    </submittedName>
</protein>
<comment type="caution">
    <text evidence="3">The sequence shown here is derived from an EMBL/GenBank/DDBJ whole genome shotgun (WGS) entry which is preliminary data.</text>
</comment>
<dbReference type="EMBL" id="JAUKVY010000035">
    <property type="protein sequence ID" value="MDO1537078.1"/>
    <property type="molecule type" value="Genomic_DNA"/>
</dbReference>
<dbReference type="Proteomes" id="UP001169027">
    <property type="component" value="Unassembled WGS sequence"/>
</dbReference>
<dbReference type="InterPro" id="IPR013658">
    <property type="entry name" value="SGL"/>
</dbReference>
<evidence type="ECO:0000256" key="1">
    <source>
        <dbReference type="ARBA" id="ARBA00008853"/>
    </source>
</evidence>
<dbReference type="Gene3D" id="2.120.10.30">
    <property type="entry name" value="TolB, C-terminal domain"/>
    <property type="match status" value="1"/>
</dbReference>
<dbReference type="EC" id="3.1.1.99" evidence="3"/>
<accession>A0ABT8SFC7</accession>
<dbReference type="SUPFAM" id="SSF63829">
    <property type="entry name" value="Calcium-dependent phosphotriesterase"/>
    <property type="match status" value="1"/>
</dbReference>
<dbReference type="RefSeq" id="WP_301815338.1">
    <property type="nucleotide sequence ID" value="NZ_JAUJZH010000035.1"/>
</dbReference>
<evidence type="ECO:0000259" key="2">
    <source>
        <dbReference type="Pfam" id="PF08450"/>
    </source>
</evidence>
<keyword evidence="3" id="KW-0378">Hydrolase</keyword>
<dbReference type="InterPro" id="IPR011042">
    <property type="entry name" value="6-blade_b-propeller_TolB-like"/>
</dbReference>
<dbReference type="GO" id="GO:0016787">
    <property type="term" value="F:hydrolase activity"/>
    <property type="evidence" value="ECO:0007669"/>
    <property type="project" value="UniProtKB-KW"/>
</dbReference>
<comment type="similarity">
    <text evidence="1">Belongs to the SMP-30/CGR1 family.</text>
</comment>
<evidence type="ECO:0000313" key="4">
    <source>
        <dbReference type="Proteomes" id="UP001169027"/>
    </source>
</evidence>
<sequence length="291" mass="31469">MKAQLLVDAQARLGECPLWCERTGALYWTDIEGATLHRWDASQGRTRQWTLPERLGSFALCDNGSHLLLGLASGIALFDLAQGTLSPILPVDAAQPDTRINDGRCDRQGRFVFGMFNPAEAPVGHFYRVHPDLQVERLALPPAGVGNSIAFSPDGRMMYYADSPTRTIFSVDYGADGRLGTPRVFVRLRESDGFADGSAVDADGGLWNAQWRGSCVVRWDAAGRESARFEVPASQVTCPAFGGADLDRLYVTTARAGLSAAELQAQPEAGGVFVLQPGWRGLPESRFAGVP</sequence>
<name>A0ABT8SFC7_9BURK</name>
<evidence type="ECO:0000313" key="3">
    <source>
        <dbReference type="EMBL" id="MDO1537078.1"/>
    </source>
</evidence>
<keyword evidence="4" id="KW-1185">Reference proteome</keyword>